<keyword evidence="2" id="KW-1185">Reference proteome</keyword>
<dbReference type="eggNOG" id="COG1514">
    <property type="taxonomic scope" value="Bacteria"/>
</dbReference>
<dbReference type="HOGENOM" id="CLU_104553_0_0_11"/>
<sequence length="198" mass="21345">MTGRPLRADDTFVHRSITLPRTAPETAVLGVVVSIPEPWAQLLVEWRGKCGDPQASLVPPHVTLLPPTEVLVDDRAAITTHLATVAAAHPPFDLHLAGTDTFRPVSEVVFVAVARGVAECARIAGDVRRGPLARPLTFPYHPHVTVAHDVPTDMLDMASAGLADLQAEFRVSSFTEFEQLPDGAWAVAREYPLTGPAR</sequence>
<dbReference type="OrthoDB" id="358773at2"/>
<reference evidence="1 2" key="1">
    <citation type="journal article" date="2012" name="J. Bacteriol.">
        <title>Genome Sequence of Radiation-Resistant Modestobacter marinus Strain BC501, a Representative Actinobacterium That Thrives on Calcareous Stone Surfaces.</title>
        <authorList>
            <person name="Normand P."/>
            <person name="Gury J."/>
            <person name="Pujic P."/>
            <person name="Chouaia B."/>
            <person name="Crotti E."/>
            <person name="Brusetti L."/>
            <person name="Daffonchio D."/>
            <person name="Vacherie B."/>
            <person name="Barbe V."/>
            <person name="Medigue C."/>
            <person name="Calteau A."/>
            <person name="Ghodhbane-Gtari F."/>
            <person name="Essoussi I."/>
            <person name="Nouioui I."/>
            <person name="Abbassi-Ghozzi I."/>
            <person name="Gtari M."/>
        </authorList>
    </citation>
    <scope>NUCLEOTIDE SEQUENCE [LARGE SCALE GENOMIC DNA]</scope>
    <source>
        <strain evidence="2">BC 501</strain>
    </source>
</reference>
<dbReference type="PANTHER" id="PTHR40037">
    <property type="entry name" value="PHOSPHOESTERASE YJCG-RELATED"/>
    <property type="match status" value="1"/>
</dbReference>
<dbReference type="GO" id="GO:0016874">
    <property type="term" value="F:ligase activity"/>
    <property type="evidence" value="ECO:0007669"/>
    <property type="project" value="UniProtKB-KW"/>
</dbReference>
<dbReference type="EMBL" id="FO203431">
    <property type="protein sequence ID" value="CCH90198.1"/>
    <property type="molecule type" value="Genomic_DNA"/>
</dbReference>
<gene>
    <name evidence="1" type="ordered locus">MODMU_4817</name>
</gene>
<dbReference type="SUPFAM" id="SSF55144">
    <property type="entry name" value="LigT-like"/>
    <property type="match status" value="1"/>
</dbReference>
<dbReference type="OMA" id="RELQFPY"/>
<dbReference type="Pfam" id="PF13563">
    <property type="entry name" value="2_5_RNA_ligase2"/>
    <property type="match status" value="1"/>
</dbReference>
<organism evidence="1 2">
    <name type="scientific">Modestobacter italicus (strain DSM 44449 / CECT 9708 / BC 501)</name>
    <dbReference type="NCBI Taxonomy" id="2732864"/>
    <lineage>
        <taxon>Bacteria</taxon>
        <taxon>Bacillati</taxon>
        <taxon>Actinomycetota</taxon>
        <taxon>Actinomycetes</taxon>
        <taxon>Geodermatophilales</taxon>
        <taxon>Geodermatophilaceae</taxon>
        <taxon>Modestobacter</taxon>
    </lineage>
</organism>
<dbReference type="PANTHER" id="PTHR40037:SF1">
    <property type="entry name" value="PHOSPHOESTERASE SAOUHSC_00951-RELATED"/>
    <property type="match status" value="1"/>
</dbReference>
<dbReference type="InterPro" id="IPR009097">
    <property type="entry name" value="Cyclic_Pdiesterase"/>
</dbReference>
<name>I4F3I5_MODI5</name>
<keyword evidence="1" id="KW-0436">Ligase</keyword>
<evidence type="ECO:0000313" key="2">
    <source>
        <dbReference type="Proteomes" id="UP000006461"/>
    </source>
</evidence>
<dbReference type="Gene3D" id="3.90.1140.10">
    <property type="entry name" value="Cyclic phosphodiesterase"/>
    <property type="match status" value="1"/>
</dbReference>
<protein>
    <submittedName>
        <fullName evidence="1">2'-5' RNA ligase</fullName>
    </submittedName>
</protein>
<dbReference type="KEGG" id="mmar:MODMU_4817"/>
<proteinExistence type="predicted"/>
<dbReference type="AlphaFoldDB" id="I4F3I5"/>
<dbReference type="STRING" id="477641.MODMU_4817"/>
<dbReference type="InterPro" id="IPR050580">
    <property type="entry name" value="2H_phosphoesterase_YjcG-like"/>
</dbReference>
<evidence type="ECO:0000313" key="1">
    <source>
        <dbReference type="EMBL" id="CCH90198.1"/>
    </source>
</evidence>
<accession>I4F3I5</accession>
<dbReference type="Proteomes" id="UP000006461">
    <property type="component" value="Chromosome"/>
</dbReference>